<dbReference type="InterPro" id="IPR013087">
    <property type="entry name" value="Znf_C2H2_type"/>
</dbReference>
<dbReference type="PROSITE" id="PS00028">
    <property type="entry name" value="ZINC_FINGER_C2H2_1"/>
    <property type="match status" value="10"/>
</dbReference>
<keyword evidence="8" id="KW-0804">Transcription</keyword>
<organism evidence="13 14">
    <name type="scientific">Laodelphax striatellus</name>
    <name type="common">Small brown planthopper</name>
    <name type="synonym">Delphax striatella</name>
    <dbReference type="NCBI Taxonomy" id="195883"/>
    <lineage>
        <taxon>Eukaryota</taxon>
        <taxon>Metazoa</taxon>
        <taxon>Ecdysozoa</taxon>
        <taxon>Arthropoda</taxon>
        <taxon>Hexapoda</taxon>
        <taxon>Insecta</taxon>
        <taxon>Pterygota</taxon>
        <taxon>Neoptera</taxon>
        <taxon>Paraneoptera</taxon>
        <taxon>Hemiptera</taxon>
        <taxon>Auchenorrhyncha</taxon>
        <taxon>Fulgoroidea</taxon>
        <taxon>Delphacidae</taxon>
        <taxon>Criomorphinae</taxon>
        <taxon>Laodelphax</taxon>
    </lineage>
</organism>
<dbReference type="SMR" id="A0A482WW48"/>
<keyword evidence="3" id="KW-0677">Repeat</keyword>
<proteinExistence type="predicted"/>
<sequence>MKCHYKMKTSLGARKQKKKKLRGMYLHECETCHKSFQKPSQLIRHKRIHTGEKPFKCDICSRAFNQKGSMKIHKLKHSGARPYQCEFCKAKFSQKGNLRAHVVRLHSIPRNEERVFKCHFCSCVFRKVSRLNAHMNRSHRGENPPETDSNSDGNEAAVRKDMSDSFPAKDSSDKVSHVRTVPHACTYCGKEFKKPSDLVRHIRIHTHEKPFKCGLCFRSFTVRSTLTTHLRTHSNEKGRYCCFDCNKLFSSLGSLKVHLKSHMRAKKYLCKHCLEPYATIGERTRHMADVHGVHPETGEHALGDLQLPDVVLPEPLVMTHEGLMEMVAASKLTEDKDRPIKCTLCDTRFNKLSNLKIHMRIHTGERPFNCDLCTRSFITNAVMKTHRKTHFGIKSFGC</sequence>
<evidence type="ECO:0000256" key="6">
    <source>
        <dbReference type="ARBA" id="ARBA00023015"/>
    </source>
</evidence>
<dbReference type="OrthoDB" id="6077919at2759"/>
<feature type="domain" description="C2H2-type" evidence="12">
    <location>
        <begin position="183"/>
        <end position="210"/>
    </location>
</feature>
<keyword evidence="9" id="KW-0539">Nucleus</keyword>
<dbReference type="FunFam" id="3.30.160.60:FF:000744">
    <property type="entry name" value="zinc finger E-box-binding homeobox 1"/>
    <property type="match status" value="1"/>
</dbReference>
<feature type="domain" description="C2H2-type" evidence="12">
    <location>
        <begin position="116"/>
        <end position="144"/>
    </location>
</feature>
<dbReference type="PANTHER" id="PTHR24379:SF121">
    <property type="entry name" value="C2H2-TYPE DOMAIN-CONTAINING PROTEIN"/>
    <property type="match status" value="1"/>
</dbReference>
<evidence type="ECO:0000256" key="7">
    <source>
        <dbReference type="ARBA" id="ARBA00023125"/>
    </source>
</evidence>
<dbReference type="InterPro" id="IPR036236">
    <property type="entry name" value="Znf_C2H2_sf"/>
</dbReference>
<dbReference type="FunFam" id="3.30.160.60:FF:002248">
    <property type="entry name" value="Zinc finger and BTB domain-containing 40"/>
    <property type="match status" value="1"/>
</dbReference>
<dbReference type="SUPFAM" id="SSF57667">
    <property type="entry name" value="beta-beta-alpha zinc fingers"/>
    <property type="match status" value="6"/>
</dbReference>
<feature type="domain" description="C2H2-type" evidence="12">
    <location>
        <begin position="368"/>
        <end position="395"/>
    </location>
</feature>
<dbReference type="FunFam" id="3.30.160.60:FF:000086">
    <property type="entry name" value="transcription factor E4F1 isoform X1"/>
    <property type="match status" value="1"/>
</dbReference>
<evidence type="ECO:0000256" key="4">
    <source>
        <dbReference type="ARBA" id="ARBA00022771"/>
    </source>
</evidence>
<evidence type="ECO:0000256" key="2">
    <source>
        <dbReference type="ARBA" id="ARBA00022723"/>
    </source>
</evidence>
<evidence type="ECO:0000256" key="1">
    <source>
        <dbReference type="ARBA" id="ARBA00004123"/>
    </source>
</evidence>
<keyword evidence="14" id="KW-1185">Reference proteome</keyword>
<evidence type="ECO:0000256" key="11">
    <source>
        <dbReference type="SAM" id="MobiDB-lite"/>
    </source>
</evidence>
<feature type="region of interest" description="Disordered" evidence="11">
    <location>
        <begin position="136"/>
        <end position="175"/>
    </location>
</feature>
<dbReference type="AlphaFoldDB" id="A0A482WW48"/>
<feature type="domain" description="C2H2-type" evidence="12">
    <location>
        <begin position="340"/>
        <end position="367"/>
    </location>
</feature>
<keyword evidence="4 10" id="KW-0863">Zinc-finger</keyword>
<keyword evidence="2" id="KW-0479">Metal-binding</keyword>
<feature type="domain" description="C2H2-type" evidence="12">
    <location>
        <begin position="211"/>
        <end position="238"/>
    </location>
</feature>
<feature type="domain" description="C2H2-type" evidence="12">
    <location>
        <begin position="240"/>
        <end position="267"/>
    </location>
</feature>
<evidence type="ECO:0000256" key="3">
    <source>
        <dbReference type="ARBA" id="ARBA00022737"/>
    </source>
</evidence>
<reference evidence="13 14" key="1">
    <citation type="journal article" date="2017" name="Gigascience">
        <title>Genome sequence of the small brown planthopper, Laodelphax striatellus.</title>
        <authorList>
            <person name="Zhu J."/>
            <person name="Jiang F."/>
            <person name="Wang X."/>
            <person name="Yang P."/>
            <person name="Bao Y."/>
            <person name="Zhao W."/>
            <person name="Wang W."/>
            <person name="Lu H."/>
            <person name="Wang Q."/>
            <person name="Cui N."/>
            <person name="Li J."/>
            <person name="Chen X."/>
            <person name="Luo L."/>
            <person name="Yu J."/>
            <person name="Kang L."/>
            <person name="Cui F."/>
        </authorList>
    </citation>
    <scope>NUCLEOTIDE SEQUENCE [LARGE SCALE GENOMIC DNA]</scope>
    <source>
        <strain evidence="13">Lst14</strain>
    </source>
</reference>
<dbReference type="SMART" id="SM00355">
    <property type="entry name" value="ZnF_C2H2"/>
    <property type="match status" value="10"/>
</dbReference>
<dbReference type="GO" id="GO:0030674">
    <property type="term" value="F:protein-macromolecule adaptor activity"/>
    <property type="evidence" value="ECO:0007669"/>
    <property type="project" value="UniProtKB-ARBA"/>
</dbReference>
<keyword evidence="6" id="KW-0805">Transcription regulation</keyword>
<feature type="domain" description="C2H2-type" evidence="12">
    <location>
        <begin position="83"/>
        <end position="111"/>
    </location>
</feature>
<comment type="caution">
    <text evidence="13">The sequence shown here is derived from an EMBL/GenBank/DDBJ whole genome shotgun (WGS) entry which is preliminary data.</text>
</comment>
<keyword evidence="5" id="KW-0862">Zinc</keyword>
<name>A0A482WW48_LAOST</name>
<feature type="domain" description="C2H2-type" evidence="12">
    <location>
        <begin position="27"/>
        <end position="54"/>
    </location>
</feature>
<accession>A0A482WW48</accession>
<comment type="subcellular location">
    <subcellularLocation>
        <location evidence="1">Nucleus</location>
    </subcellularLocation>
</comment>
<dbReference type="InParanoid" id="A0A482WW48"/>
<evidence type="ECO:0000256" key="9">
    <source>
        <dbReference type="ARBA" id="ARBA00023242"/>
    </source>
</evidence>
<evidence type="ECO:0000313" key="14">
    <source>
        <dbReference type="Proteomes" id="UP000291343"/>
    </source>
</evidence>
<dbReference type="GO" id="GO:0010468">
    <property type="term" value="P:regulation of gene expression"/>
    <property type="evidence" value="ECO:0007669"/>
    <property type="project" value="UniProtKB-ARBA"/>
</dbReference>
<dbReference type="STRING" id="195883.A0A482WW48"/>
<dbReference type="PROSITE" id="PS50157">
    <property type="entry name" value="ZINC_FINGER_C2H2_2"/>
    <property type="match status" value="9"/>
</dbReference>
<dbReference type="GO" id="GO:0008270">
    <property type="term" value="F:zinc ion binding"/>
    <property type="evidence" value="ECO:0007669"/>
    <property type="project" value="UniProtKB-KW"/>
</dbReference>
<dbReference type="EMBL" id="QKKF02023298">
    <property type="protein sequence ID" value="RZF37827.1"/>
    <property type="molecule type" value="Genomic_DNA"/>
</dbReference>
<dbReference type="Pfam" id="PF13912">
    <property type="entry name" value="zf-C2H2_6"/>
    <property type="match status" value="3"/>
</dbReference>
<dbReference type="GO" id="GO:0005634">
    <property type="term" value="C:nucleus"/>
    <property type="evidence" value="ECO:0007669"/>
    <property type="project" value="UniProtKB-SubCell"/>
</dbReference>
<feature type="domain" description="C2H2-type" evidence="12">
    <location>
        <begin position="55"/>
        <end position="82"/>
    </location>
</feature>
<keyword evidence="7" id="KW-0238">DNA-binding</keyword>
<evidence type="ECO:0000256" key="10">
    <source>
        <dbReference type="PROSITE-ProRule" id="PRU00042"/>
    </source>
</evidence>
<evidence type="ECO:0000256" key="5">
    <source>
        <dbReference type="ARBA" id="ARBA00022833"/>
    </source>
</evidence>
<dbReference type="Pfam" id="PF00096">
    <property type="entry name" value="zf-C2H2"/>
    <property type="match status" value="6"/>
</dbReference>
<dbReference type="Gene3D" id="3.30.160.60">
    <property type="entry name" value="Classic Zinc Finger"/>
    <property type="match status" value="9"/>
</dbReference>
<evidence type="ECO:0000259" key="12">
    <source>
        <dbReference type="PROSITE" id="PS50157"/>
    </source>
</evidence>
<dbReference type="GO" id="GO:0003677">
    <property type="term" value="F:DNA binding"/>
    <property type="evidence" value="ECO:0007669"/>
    <property type="project" value="UniProtKB-KW"/>
</dbReference>
<evidence type="ECO:0000256" key="8">
    <source>
        <dbReference type="ARBA" id="ARBA00023163"/>
    </source>
</evidence>
<evidence type="ECO:0000313" key="13">
    <source>
        <dbReference type="EMBL" id="RZF37827.1"/>
    </source>
</evidence>
<dbReference type="PANTHER" id="PTHR24379">
    <property type="entry name" value="KRAB AND ZINC FINGER DOMAIN-CONTAINING"/>
    <property type="match status" value="1"/>
</dbReference>
<dbReference type="FunFam" id="3.30.160.60:FF:000688">
    <property type="entry name" value="zinc finger protein 197 isoform X1"/>
    <property type="match status" value="1"/>
</dbReference>
<gene>
    <name evidence="13" type="ORF">LSTR_LSTR007189</name>
</gene>
<dbReference type="FunFam" id="3.30.160.60:FF:000130">
    <property type="entry name" value="Spalt-like transcription factor 4"/>
    <property type="match status" value="1"/>
</dbReference>
<dbReference type="Proteomes" id="UP000291343">
    <property type="component" value="Unassembled WGS sequence"/>
</dbReference>
<dbReference type="FunFam" id="3.30.160.60:FF:001228">
    <property type="entry name" value="Zinc finger protein 236"/>
    <property type="match status" value="1"/>
</dbReference>
<protein>
    <recommendedName>
        <fullName evidence="12">C2H2-type domain-containing protein</fullName>
    </recommendedName>
</protein>